<sequence>MDHAAKEYDMHDPATRRRVFWLLKRLTSFSLWAKKRDAWEVFTRAYENAVRTWPKNAAERVDADLLPRIYETLSLYTKGVEELGNGHRFVWRTGEALEAALDTSGTVHNFLYTHPDYWERGAQTAPYPDKVEALNRLLLASTYEGDYAPIEVPFGPQKSARYSSPGALLDPERYTYRFYQLAYPVFPAEIPEVPGGTDIIIRSGQRVPVDGIWEPVSIEREKALGVLPLGIRSIENNGCFNYLVSDTKAPNIMGQWSEVDSRTMRTTTHWRLLWEDTRYNDGVIPDESEYFLEPMHIDSATATQSVKGLEVRTGDVCPVSGTWEAKGFDVKSIEVARGQVMPDVLAPSPGSGERRVHWVTWRLVKAAGDTVAATT</sequence>
<protein>
    <submittedName>
        <fullName evidence="3">Imm72 family immunity protein</fullName>
    </submittedName>
</protein>
<evidence type="ECO:0000313" key="4">
    <source>
        <dbReference type="Proteomes" id="UP001325479"/>
    </source>
</evidence>
<reference evidence="3 4" key="1">
    <citation type="submission" date="2023-12" db="EMBL/GenBank/DDBJ databases">
        <title>Genome sequencing and assembly of bacterial species from a model synthetic community.</title>
        <authorList>
            <person name="Hogle S.L."/>
        </authorList>
    </citation>
    <scope>NUCLEOTIDE SEQUENCE [LARGE SCALE GENOMIC DNA]</scope>
    <source>
        <strain evidence="3 4">HAMBI 2494</strain>
    </source>
</reference>
<dbReference type="Pfam" id="PF15584">
    <property type="entry name" value="Imm72"/>
    <property type="match status" value="1"/>
</dbReference>
<dbReference type="InterPro" id="IPR028950">
    <property type="entry name" value="Imm71"/>
</dbReference>
<dbReference type="EMBL" id="CP139965">
    <property type="protein sequence ID" value="WQD76040.1"/>
    <property type="molecule type" value="Genomic_DNA"/>
</dbReference>
<dbReference type="Pfam" id="PF15602">
    <property type="entry name" value="Imm71"/>
    <property type="match status" value="1"/>
</dbReference>
<dbReference type="Proteomes" id="UP001325479">
    <property type="component" value="Chromosome"/>
</dbReference>
<proteinExistence type="predicted"/>
<name>A0ABZ0WFE3_9BURK</name>
<evidence type="ECO:0000259" key="2">
    <source>
        <dbReference type="Pfam" id="PF15602"/>
    </source>
</evidence>
<dbReference type="InterPro" id="IPR028966">
    <property type="entry name" value="Imm72"/>
</dbReference>
<keyword evidence="4" id="KW-1185">Reference proteome</keyword>
<dbReference type="RefSeq" id="WP_114815418.1">
    <property type="nucleotide sequence ID" value="NZ_CP139965.1"/>
</dbReference>
<organism evidence="3 4">
    <name type="scientific">Paraburkholderia kururiensis</name>
    <dbReference type="NCBI Taxonomy" id="984307"/>
    <lineage>
        <taxon>Bacteria</taxon>
        <taxon>Pseudomonadati</taxon>
        <taxon>Pseudomonadota</taxon>
        <taxon>Betaproteobacteria</taxon>
        <taxon>Burkholderiales</taxon>
        <taxon>Burkholderiaceae</taxon>
        <taxon>Paraburkholderia</taxon>
    </lineage>
</organism>
<gene>
    <name evidence="3" type="ORF">U0042_18190</name>
</gene>
<evidence type="ECO:0000313" key="3">
    <source>
        <dbReference type="EMBL" id="WQD76040.1"/>
    </source>
</evidence>
<accession>A0ABZ0WFE3</accession>
<evidence type="ECO:0000259" key="1">
    <source>
        <dbReference type="Pfam" id="PF15584"/>
    </source>
</evidence>
<feature type="domain" description="Immunity protein 71" evidence="2">
    <location>
        <begin position="14"/>
        <end position="88"/>
    </location>
</feature>
<feature type="domain" description="Immunity protein 72" evidence="1">
    <location>
        <begin position="196"/>
        <end position="292"/>
    </location>
</feature>